<dbReference type="PANTHER" id="PTHR42064:SF1">
    <property type="entry name" value="YALI0F28677P"/>
    <property type="match status" value="1"/>
</dbReference>
<dbReference type="OrthoDB" id="3548913at2759"/>
<feature type="region of interest" description="Disordered" evidence="1">
    <location>
        <begin position="1279"/>
        <end position="1342"/>
    </location>
</feature>
<feature type="compositionally biased region" description="Basic residues" evidence="1">
    <location>
        <begin position="1295"/>
        <end position="1307"/>
    </location>
</feature>
<feature type="compositionally biased region" description="Polar residues" evidence="1">
    <location>
        <begin position="1217"/>
        <end position="1227"/>
    </location>
</feature>
<dbReference type="KEGG" id="apuu:APUU_60616S"/>
<reference evidence="2" key="1">
    <citation type="submission" date="2021-01" db="EMBL/GenBank/DDBJ databases">
        <authorList>
            <consortium name="Aspergillus puulaauensis MK2 genome sequencing consortium"/>
            <person name="Kazuki M."/>
            <person name="Futagami T."/>
        </authorList>
    </citation>
    <scope>NUCLEOTIDE SEQUENCE</scope>
    <source>
        <strain evidence="2">MK2</strain>
    </source>
</reference>
<reference evidence="2" key="2">
    <citation type="submission" date="2021-02" db="EMBL/GenBank/DDBJ databases">
        <title>Aspergillus puulaauensis MK2 genome sequence.</title>
        <authorList>
            <person name="Futagami T."/>
            <person name="Mori K."/>
            <person name="Kadooka C."/>
            <person name="Tanaka T."/>
        </authorList>
    </citation>
    <scope>NUCLEOTIDE SEQUENCE</scope>
    <source>
        <strain evidence="2">MK2</strain>
    </source>
</reference>
<gene>
    <name evidence="2" type="ORF">APUU_60616S</name>
</gene>
<feature type="compositionally biased region" description="Polar residues" evidence="1">
    <location>
        <begin position="265"/>
        <end position="276"/>
    </location>
</feature>
<feature type="region of interest" description="Disordered" evidence="1">
    <location>
        <begin position="253"/>
        <end position="276"/>
    </location>
</feature>
<dbReference type="EMBL" id="AP024448">
    <property type="protein sequence ID" value="BCS27568.1"/>
    <property type="molecule type" value="Genomic_DNA"/>
</dbReference>
<protein>
    <submittedName>
        <fullName evidence="2">Uncharacterized protein</fullName>
    </submittedName>
</protein>
<name>A0A7R7XVC6_9EURO</name>
<feature type="region of interest" description="Disordered" evidence="1">
    <location>
        <begin position="1099"/>
        <end position="1127"/>
    </location>
</feature>
<dbReference type="Proteomes" id="UP000654913">
    <property type="component" value="Chromosome 6"/>
</dbReference>
<feature type="compositionally biased region" description="Polar residues" evidence="1">
    <location>
        <begin position="1279"/>
        <end position="1294"/>
    </location>
</feature>
<feature type="compositionally biased region" description="Polar residues" evidence="1">
    <location>
        <begin position="1066"/>
        <end position="1085"/>
    </location>
</feature>
<sequence length="1542" mass="172997">MFDAQSDGLSSPLAFVSNLLPAALKTTRPCEAAPPGADAKASMSPILHSPHSTSSHTTGESGDSDRSSWRFISTPISSEDEQPSIVKPTAVPVEERPKVSFEELAGRYRQNQHKQARRKKLEQRLHATKVSMGISARLIRLGAAVQRGLVDRLKHDDKANFITLYHTMIDLQEPCSLAARRYLHQPDPWEDWPSPRDASLGRDPDFFSQLSPQSRADLLDILQSVRTDPQFVFEKLCSLTPNQLSTLISSSVTSWEAGGDPSFPPTSRSRISSLNSRTGPVSGIPFKDRVLAFERTDPLSTLLFNVYAAPLDSEALEAQLRLDMWSSVCAKLIADGASRSYALIDHILTLWATGSDWKAKPKFELYLMDILQTGAFLLEHVEPPPGYDMDPIDPLRTDVAEEYFASTVDALLELLDDPDAGLPQSVMQLSKAILQKLDHQDCRDRFLDFLLVQWFFPKFLYGALTYPEGHDLLLDFYIRKDAREKLLGQVGFQAYSQALAILRPMHHYPMARPRVRDHVENMLDHIHDPTSRNVQSSGRPTALPNGPASPAVFLMLSNADVLTLLNSLFPTPTPLAYNSQSPSSGISLSPLGSQPDKHVMSTTFEPGFYRASVPFSPRPTFHTKGLLPTDVHFFSLHENTVESKADRIRFELSDQGDHDVHTHLETPSAEEWTLFTVSQNGMRLVWGLFSDGQPNSLGNYPAEEGNSSSLGTEDNFEALQTAIVKLIQENPAGDRAEFGLQLCRGQSQANSLSLKERFNRAMAYCHQSSDFIGAHYWWNATRLLRRSVANTSTQHGDDSWILEPMHSTCVHSLRTSSSVIERCEADFVALDRHTQRLHKKVKEMMKAMARLRNKMWFMTDVRNSRRYEEARHVALALKTMPYAHKYAQPEPRFRGSARSFGGAFLQKPELQIMNVMKAPSNQAGPTKLADEQVDLIRKWLAHNNIDNFCKGEERIHRFCYEVGTSINRLVGETMAETPVLWASELFHKERAKYEGSSNRGFLGLASSLRSFGAASDDSPHSTPSLASTILRPQESSRVSQEPPRLNLKPSFQSLDSDRWRAPGAGTDTSSILGDRAPSTTTGDSCSTFWSAPPPHTQYAPSASSFYSRPPSMLSDTGIQPPKRTDQKSHGKAAFLDNIRHTLTSLLLSDLGSPVWSCGTETDAWFGSVLDQKRIQAKMRKRSRIQRFYSECDERAVRQSIHRVPSSRRSRSLDPLNRESSGVSSEATNNTVGLEVSAPFSYSTVFRRLLDVFSRHGNPFVKLDALRDLRSLVIASITTANDDQSSSPYVPNSTPRQRRTSAIHRKRDARCSFSEPHGRHRPEKDPLHTPTSPPVESVIFDSRPSDYSIPSEKQIVEALREIILDMKPKTLFRDLQFISAFVPSDTLNKTDSGTSFLQFGLAALSLKDEVCNSMVEIADEIVSQELTRRHPPHMYDMHPRVGDPMKEAANMWIITAKEGHSVAQRELAILYLTHPELVPRVTFPLTLLRDTFKAEMMYRRDKDSKSDPHTMCLALHWMQLSANGGDELARNRLREREEFESIA</sequence>
<evidence type="ECO:0000313" key="2">
    <source>
        <dbReference type="EMBL" id="BCS27568.1"/>
    </source>
</evidence>
<evidence type="ECO:0000256" key="1">
    <source>
        <dbReference type="SAM" id="MobiDB-lite"/>
    </source>
</evidence>
<organism evidence="2 3">
    <name type="scientific">Aspergillus puulaauensis</name>
    <dbReference type="NCBI Taxonomy" id="1220207"/>
    <lineage>
        <taxon>Eukaryota</taxon>
        <taxon>Fungi</taxon>
        <taxon>Dikarya</taxon>
        <taxon>Ascomycota</taxon>
        <taxon>Pezizomycotina</taxon>
        <taxon>Eurotiomycetes</taxon>
        <taxon>Eurotiomycetidae</taxon>
        <taxon>Eurotiales</taxon>
        <taxon>Aspergillaceae</taxon>
        <taxon>Aspergillus</taxon>
    </lineage>
</organism>
<dbReference type="PANTHER" id="PTHR42064">
    <property type="entry name" value="YALI0F28677P"/>
    <property type="match status" value="1"/>
</dbReference>
<dbReference type="GeneID" id="64977573"/>
<feature type="region of interest" description="Disordered" evidence="1">
    <location>
        <begin position="29"/>
        <end position="70"/>
    </location>
</feature>
<feature type="region of interest" description="Disordered" evidence="1">
    <location>
        <begin position="1012"/>
        <end position="1085"/>
    </location>
</feature>
<proteinExistence type="predicted"/>
<feature type="region of interest" description="Disordered" evidence="1">
    <location>
        <begin position="1199"/>
        <end position="1227"/>
    </location>
</feature>
<accession>A0A7R7XVC6</accession>
<keyword evidence="3" id="KW-1185">Reference proteome</keyword>
<evidence type="ECO:0000313" key="3">
    <source>
        <dbReference type="Proteomes" id="UP000654913"/>
    </source>
</evidence>
<dbReference type="RefSeq" id="XP_041559762.1">
    <property type="nucleotide sequence ID" value="XM_041693875.1"/>
</dbReference>
<feature type="compositionally biased region" description="Low complexity" evidence="1">
    <location>
        <begin position="48"/>
        <end position="61"/>
    </location>
</feature>